<dbReference type="EMBL" id="JBHSGA010000025">
    <property type="protein sequence ID" value="MFC4529025.1"/>
    <property type="molecule type" value="Genomic_DNA"/>
</dbReference>
<feature type="chain" id="PRO_5045534850" evidence="1">
    <location>
        <begin position="23"/>
        <end position="282"/>
    </location>
</feature>
<feature type="signal peptide" evidence="1">
    <location>
        <begin position="1"/>
        <end position="22"/>
    </location>
</feature>
<evidence type="ECO:0000313" key="3">
    <source>
        <dbReference type="Proteomes" id="UP001595961"/>
    </source>
</evidence>
<reference evidence="3" key="1">
    <citation type="journal article" date="2019" name="Int. J. Syst. Evol. Microbiol.">
        <title>The Global Catalogue of Microorganisms (GCM) 10K type strain sequencing project: providing services to taxonomists for standard genome sequencing and annotation.</title>
        <authorList>
            <consortium name="The Broad Institute Genomics Platform"/>
            <consortium name="The Broad Institute Genome Sequencing Center for Infectious Disease"/>
            <person name="Wu L."/>
            <person name="Ma J."/>
        </authorList>
    </citation>
    <scope>NUCLEOTIDE SEQUENCE [LARGE SCALE GENOMIC DNA]</scope>
    <source>
        <strain evidence="3">CCM 4481</strain>
    </source>
</reference>
<protein>
    <submittedName>
        <fullName evidence="2">Alpha/beta hydrolase family protein</fullName>
    </submittedName>
</protein>
<organism evidence="2 3">
    <name type="scientific">Dyella halodurans</name>
    <dbReference type="NCBI Taxonomy" id="1920171"/>
    <lineage>
        <taxon>Bacteria</taxon>
        <taxon>Pseudomonadati</taxon>
        <taxon>Pseudomonadota</taxon>
        <taxon>Gammaproteobacteria</taxon>
        <taxon>Lysobacterales</taxon>
        <taxon>Rhodanobacteraceae</taxon>
        <taxon>Dyella</taxon>
    </lineage>
</organism>
<evidence type="ECO:0000256" key="1">
    <source>
        <dbReference type="SAM" id="SignalP"/>
    </source>
</evidence>
<evidence type="ECO:0000313" key="2">
    <source>
        <dbReference type="EMBL" id="MFC4529025.1"/>
    </source>
</evidence>
<gene>
    <name evidence="2" type="ORF">ACFO5W_20440</name>
</gene>
<dbReference type="GO" id="GO:0016787">
    <property type="term" value="F:hydrolase activity"/>
    <property type="evidence" value="ECO:0007669"/>
    <property type="project" value="UniProtKB-KW"/>
</dbReference>
<keyword evidence="1" id="KW-0732">Signal</keyword>
<proteinExistence type="predicted"/>
<dbReference type="Proteomes" id="UP001595961">
    <property type="component" value="Unassembled WGS sequence"/>
</dbReference>
<keyword evidence="2" id="KW-0378">Hydrolase</keyword>
<accession>A0ABV9C7K7</accession>
<comment type="caution">
    <text evidence="2">The sequence shown here is derived from an EMBL/GenBank/DDBJ whole genome shotgun (WGS) entry which is preliminary data.</text>
</comment>
<dbReference type="Gene3D" id="3.40.50.1820">
    <property type="entry name" value="alpha/beta hydrolase"/>
    <property type="match status" value="1"/>
</dbReference>
<dbReference type="RefSeq" id="WP_266151593.1">
    <property type="nucleotide sequence ID" value="NZ_CP064028.1"/>
</dbReference>
<dbReference type="SUPFAM" id="SSF53474">
    <property type="entry name" value="alpha/beta-Hydrolases"/>
    <property type="match status" value="1"/>
</dbReference>
<name>A0ABV9C7K7_9GAMM</name>
<keyword evidence="3" id="KW-1185">Reference proteome</keyword>
<dbReference type="InterPro" id="IPR029058">
    <property type="entry name" value="AB_hydrolase_fold"/>
</dbReference>
<dbReference type="PROSITE" id="PS51257">
    <property type="entry name" value="PROKAR_LIPOPROTEIN"/>
    <property type="match status" value="1"/>
</dbReference>
<sequence>MKVILRPGVMLMAMLACSGTPAAESTQVQRADGAMTPLLVYEPASAKACPPLLLISHGAGGSEQGYAYLARAMSEDGWRAIVMGHRESGNASLRADVRQHGLKEGIGVLVTDAHAYRARFMDIDAATQWAEKRCHAPYRALLGHSMGAITVMLEAGATNRLGVQGKGGFDAYVALSPEGPGRVFPAGAWAPIHAPMLLLTGTRDGGLDGDYRWRTQAFDGLGPGCHWLGVIDGSSHLNFAGVGLSGKTETATVSLVRSYLDGLRGGHCGEPPHLAGVEVRNK</sequence>